<reference evidence="1" key="2">
    <citation type="submission" date="2015-07" db="EMBL/GenBank/DDBJ databases">
        <authorList>
            <person name="Noorani M."/>
        </authorList>
    </citation>
    <scope>NUCLEOTIDE SEQUENCE</scope>
    <source>
        <strain evidence="1">Yugu1</strain>
    </source>
</reference>
<accession>A0A368RCQ7</accession>
<evidence type="ECO:0000313" key="1">
    <source>
        <dbReference type="EMBL" id="RCV27923.1"/>
    </source>
</evidence>
<sequence length="93" mass="9876">MEARLVDPRVCRPSEPSSPRRVLHSSSIVCGLWRMRPAGQRCRAVASLQVAPPLQVLAGTSASANTRAEPGSATVWGLTFRKTAILHSAAAAE</sequence>
<dbReference type="AlphaFoldDB" id="A0A368RCQ7"/>
<reference evidence="1" key="1">
    <citation type="journal article" date="2012" name="Nat. Biotechnol.">
        <title>Reference genome sequence of the model plant Setaria.</title>
        <authorList>
            <person name="Bennetzen J.L."/>
            <person name="Schmutz J."/>
            <person name="Wang H."/>
            <person name="Percifield R."/>
            <person name="Hawkins J."/>
            <person name="Pontaroli A.C."/>
            <person name="Estep M."/>
            <person name="Feng L."/>
            <person name="Vaughn J.N."/>
            <person name="Grimwood J."/>
            <person name="Jenkins J."/>
            <person name="Barry K."/>
            <person name="Lindquist E."/>
            <person name="Hellsten U."/>
            <person name="Deshpande S."/>
            <person name="Wang X."/>
            <person name="Wu X."/>
            <person name="Mitros T."/>
            <person name="Triplett J."/>
            <person name="Yang X."/>
            <person name="Ye C.Y."/>
            <person name="Mauro-Herrera M."/>
            <person name="Wang L."/>
            <person name="Li P."/>
            <person name="Sharma M."/>
            <person name="Sharma R."/>
            <person name="Ronald P.C."/>
            <person name="Panaud O."/>
            <person name="Kellogg E.A."/>
            <person name="Brutnell T.P."/>
            <person name="Doust A.N."/>
            <person name="Tuskan G.A."/>
            <person name="Rokhsar D."/>
            <person name="Devos K.M."/>
        </authorList>
    </citation>
    <scope>NUCLEOTIDE SEQUENCE [LARGE SCALE GENOMIC DNA]</scope>
    <source>
        <strain evidence="1">Yugu1</strain>
    </source>
</reference>
<dbReference type="EMBL" id="CM003532">
    <property type="protein sequence ID" value="RCV27923.1"/>
    <property type="molecule type" value="Genomic_DNA"/>
</dbReference>
<gene>
    <name evidence="1" type="ORF">SETIT_5G364400v2</name>
</gene>
<proteinExistence type="predicted"/>
<organism evidence="1">
    <name type="scientific">Setaria italica</name>
    <name type="common">Foxtail millet</name>
    <name type="synonym">Panicum italicum</name>
    <dbReference type="NCBI Taxonomy" id="4555"/>
    <lineage>
        <taxon>Eukaryota</taxon>
        <taxon>Viridiplantae</taxon>
        <taxon>Streptophyta</taxon>
        <taxon>Embryophyta</taxon>
        <taxon>Tracheophyta</taxon>
        <taxon>Spermatophyta</taxon>
        <taxon>Magnoliopsida</taxon>
        <taxon>Liliopsida</taxon>
        <taxon>Poales</taxon>
        <taxon>Poaceae</taxon>
        <taxon>PACMAD clade</taxon>
        <taxon>Panicoideae</taxon>
        <taxon>Panicodae</taxon>
        <taxon>Paniceae</taxon>
        <taxon>Cenchrinae</taxon>
        <taxon>Setaria</taxon>
    </lineage>
</organism>
<protein>
    <submittedName>
        <fullName evidence="1">Uncharacterized protein</fullName>
    </submittedName>
</protein>
<name>A0A368RCQ7_SETIT</name>